<dbReference type="CDD" id="cd07032">
    <property type="entry name" value="RNAP_I_II_AC40"/>
    <property type="match status" value="1"/>
</dbReference>
<dbReference type="Pfam" id="PF01193">
    <property type="entry name" value="RNA_pol_L"/>
    <property type="match status" value="1"/>
</dbReference>
<dbReference type="GO" id="GO:0003677">
    <property type="term" value="F:DNA binding"/>
    <property type="evidence" value="ECO:0007669"/>
    <property type="project" value="InterPro"/>
</dbReference>
<dbReference type="GO" id="GO:0005666">
    <property type="term" value="C:RNA polymerase III complex"/>
    <property type="evidence" value="ECO:0007669"/>
    <property type="project" value="TreeGrafter"/>
</dbReference>
<dbReference type="PROSITE" id="PS00446">
    <property type="entry name" value="RNA_POL_D_30KD"/>
    <property type="match status" value="1"/>
</dbReference>
<dbReference type="EMBL" id="CP045890">
    <property type="protein sequence ID" value="QQP55854.1"/>
    <property type="molecule type" value="Genomic_DNA"/>
</dbReference>
<dbReference type="InterPro" id="IPR050518">
    <property type="entry name" value="Rpo3/RPB3_RNA_Pol_subunit"/>
</dbReference>
<dbReference type="InterPro" id="IPR033901">
    <property type="entry name" value="RNAPI/III_AC40"/>
</dbReference>
<organism evidence="8 9">
    <name type="scientific">Caligus rogercresseyi</name>
    <name type="common">Sea louse</name>
    <dbReference type="NCBI Taxonomy" id="217165"/>
    <lineage>
        <taxon>Eukaryota</taxon>
        <taxon>Metazoa</taxon>
        <taxon>Ecdysozoa</taxon>
        <taxon>Arthropoda</taxon>
        <taxon>Crustacea</taxon>
        <taxon>Multicrustacea</taxon>
        <taxon>Hexanauplia</taxon>
        <taxon>Copepoda</taxon>
        <taxon>Siphonostomatoida</taxon>
        <taxon>Caligidae</taxon>
        <taxon>Caligus</taxon>
    </lineage>
</organism>
<evidence type="ECO:0000313" key="9">
    <source>
        <dbReference type="Proteomes" id="UP000595437"/>
    </source>
</evidence>
<evidence type="ECO:0000256" key="4">
    <source>
        <dbReference type="ARBA" id="ARBA00023163"/>
    </source>
</evidence>
<evidence type="ECO:0000256" key="3">
    <source>
        <dbReference type="ARBA" id="ARBA00022478"/>
    </source>
</evidence>
<dbReference type="AlphaFoldDB" id="A0A7T8KH52"/>
<keyword evidence="3 8" id="KW-0240">DNA-directed RNA polymerase</keyword>
<dbReference type="GO" id="GO:0005736">
    <property type="term" value="C:RNA polymerase I complex"/>
    <property type="evidence" value="ECO:0007669"/>
    <property type="project" value="TreeGrafter"/>
</dbReference>
<dbReference type="PANTHER" id="PTHR11800:SF13">
    <property type="entry name" value="DNA-DIRECTED RNA POLYMERASES I AND III SUBUNIT RPAC1"/>
    <property type="match status" value="1"/>
</dbReference>
<dbReference type="InterPro" id="IPR011262">
    <property type="entry name" value="DNA-dir_RNA_pol_insert"/>
</dbReference>
<dbReference type="HAMAP" id="MF_00320">
    <property type="entry name" value="RNApol_arch_Rpo3"/>
    <property type="match status" value="1"/>
</dbReference>
<gene>
    <name evidence="8" type="ORF">FKW44_000315</name>
</gene>
<keyword evidence="9" id="KW-1185">Reference proteome</keyword>
<dbReference type="FunFam" id="2.170.120.12:FF:000003">
    <property type="entry name" value="Dna-directed rna polymerases i and iii subunit"/>
    <property type="match status" value="1"/>
</dbReference>
<evidence type="ECO:0000256" key="6">
    <source>
        <dbReference type="ARBA" id="ARBA00025804"/>
    </source>
</evidence>
<dbReference type="Gene3D" id="2.170.120.12">
    <property type="entry name" value="DNA-directed RNA polymerase, insert domain"/>
    <property type="match status" value="1"/>
</dbReference>
<dbReference type="Proteomes" id="UP000595437">
    <property type="component" value="Chromosome 1"/>
</dbReference>
<dbReference type="SMART" id="SM00662">
    <property type="entry name" value="RPOLD"/>
    <property type="match status" value="1"/>
</dbReference>
<evidence type="ECO:0000259" key="7">
    <source>
        <dbReference type="SMART" id="SM00662"/>
    </source>
</evidence>
<evidence type="ECO:0000313" key="8">
    <source>
        <dbReference type="EMBL" id="QQP55854.1"/>
    </source>
</evidence>
<protein>
    <recommendedName>
        <fullName evidence="2">DNA-directed RNA polymerases I and III subunit RPAC1</fullName>
    </recommendedName>
</protein>
<keyword evidence="5" id="KW-0539">Nucleus</keyword>
<accession>A0A7T8KH52</accession>
<evidence type="ECO:0000256" key="2">
    <source>
        <dbReference type="ARBA" id="ARBA00022083"/>
    </source>
</evidence>
<comment type="similarity">
    <text evidence="6">Belongs to the archaeal Rpo3/eukaryotic RPB3 RNA polymerase subunit family.</text>
</comment>
<sequence length="324" mass="37132">MNEKNKIILKEFELLNTSSAPDVKKKHFDIRKDFKKKCKVNIVNRSSERELEFDLIGVDPSLANAFRRLMLSDVPCMAIEKVYIYNNTSIIQDEVLAHRLGLIPIMADPKLFDWKIPGDTDQGRESTTLEFELKVQCTKKKGADPKATSDPEGLYDNHRVLSKDIKWIPNGFQGKRMDGIKAVEEDILIAKLRPGQEMDLKLYAVKGIGRDHAKFSPVCTAFYRLHPEITLKAPITGEAASRLQESFSPGVIEVDETSGEAKVADARYDMCSRNVFRHEDLKDKVELSKIKIISFSILRARARFCQRIYFYKVWSFWPKNVNIS</sequence>
<evidence type="ECO:0000256" key="5">
    <source>
        <dbReference type="ARBA" id="ARBA00023242"/>
    </source>
</evidence>
<name>A0A7T8KH52_CALRO</name>
<comment type="subcellular location">
    <subcellularLocation>
        <location evidence="1">Nucleus</location>
    </subcellularLocation>
</comment>
<evidence type="ECO:0000256" key="1">
    <source>
        <dbReference type="ARBA" id="ARBA00004123"/>
    </source>
</evidence>
<proteinExistence type="inferred from homology"/>
<dbReference type="SUPFAM" id="SSF55257">
    <property type="entry name" value="RBP11-like subunits of RNA polymerase"/>
    <property type="match status" value="1"/>
</dbReference>
<dbReference type="GO" id="GO:0006351">
    <property type="term" value="P:DNA-templated transcription"/>
    <property type="evidence" value="ECO:0007669"/>
    <property type="project" value="InterPro"/>
</dbReference>
<dbReference type="InterPro" id="IPR022842">
    <property type="entry name" value="RNAP_Rpo3/Rpb3/RPAC1"/>
</dbReference>
<feature type="domain" description="DNA-directed RNA polymerase RpoA/D/Rpb3-type" evidence="7">
    <location>
        <begin position="50"/>
        <end position="308"/>
    </location>
</feature>
<dbReference type="SUPFAM" id="SSF56553">
    <property type="entry name" value="Insert subdomain of RNA polymerase alpha subunit"/>
    <property type="match status" value="1"/>
</dbReference>
<reference evidence="9" key="1">
    <citation type="submission" date="2021-01" db="EMBL/GenBank/DDBJ databases">
        <title>Caligus Genome Assembly.</title>
        <authorList>
            <person name="Gallardo-Escarate C."/>
        </authorList>
    </citation>
    <scope>NUCLEOTIDE SEQUENCE [LARGE SCALE GENOMIC DNA]</scope>
</reference>
<dbReference type="Pfam" id="PF01000">
    <property type="entry name" value="RNA_pol_A_bac"/>
    <property type="match status" value="1"/>
</dbReference>
<dbReference type="InterPro" id="IPR011263">
    <property type="entry name" value="DNA-dir_RNA_pol_RpoA/D/Rpb3"/>
</dbReference>
<dbReference type="InterPro" id="IPR001514">
    <property type="entry name" value="DNA-dir_RNA_pol_30-40kDasu_CS"/>
</dbReference>
<keyword evidence="4" id="KW-0804">Transcription</keyword>
<dbReference type="InterPro" id="IPR036643">
    <property type="entry name" value="RNApol_insert_sf"/>
</dbReference>
<dbReference type="InterPro" id="IPR036603">
    <property type="entry name" value="RBP11-like"/>
</dbReference>
<dbReference type="PANTHER" id="PTHR11800">
    <property type="entry name" value="DNA-DIRECTED RNA POLYMERASE"/>
    <property type="match status" value="1"/>
</dbReference>
<dbReference type="GO" id="GO:0003899">
    <property type="term" value="F:DNA-directed RNA polymerase activity"/>
    <property type="evidence" value="ECO:0007669"/>
    <property type="project" value="InterPro"/>
</dbReference>
<dbReference type="OrthoDB" id="270173at2759"/>
<dbReference type="Gene3D" id="3.30.1360.10">
    <property type="entry name" value="RNA polymerase, RBP11-like subunit"/>
    <property type="match status" value="1"/>
</dbReference>
<dbReference type="GO" id="GO:0046983">
    <property type="term" value="F:protein dimerization activity"/>
    <property type="evidence" value="ECO:0007669"/>
    <property type="project" value="InterPro"/>
</dbReference>